<keyword evidence="5" id="KW-1185">Reference proteome</keyword>
<accession>A0A4V1IXD0</accession>
<dbReference type="PANTHER" id="PTHR11875">
    <property type="entry name" value="TESTIS-SPECIFIC Y-ENCODED PROTEIN"/>
    <property type="match status" value="1"/>
</dbReference>
<proteinExistence type="inferred from homology"/>
<organism evidence="4 5">
    <name type="scientific">Thamnocephalis sphaerospora</name>
    <dbReference type="NCBI Taxonomy" id="78915"/>
    <lineage>
        <taxon>Eukaryota</taxon>
        <taxon>Fungi</taxon>
        <taxon>Fungi incertae sedis</taxon>
        <taxon>Zoopagomycota</taxon>
        <taxon>Zoopagomycotina</taxon>
        <taxon>Zoopagomycetes</taxon>
        <taxon>Zoopagales</taxon>
        <taxon>Sigmoideomycetaceae</taxon>
        <taxon>Thamnocephalis</taxon>
    </lineage>
</organism>
<dbReference type="GO" id="GO:0005634">
    <property type="term" value="C:nucleus"/>
    <property type="evidence" value="ECO:0007669"/>
    <property type="project" value="InterPro"/>
</dbReference>
<dbReference type="AlphaFoldDB" id="A0A4V1IXD0"/>
<gene>
    <name evidence="4" type="ORF">THASP1DRAFT_12580</name>
</gene>
<name>A0A4V1IXD0_9FUNG</name>
<reference evidence="5" key="1">
    <citation type="journal article" date="2018" name="Nat. Microbiol.">
        <title>Leveraging single-cell genomics to expand the fungal tree of life.</title>
        <authorList>
            <person name="Ahrendt S.R."/>
            <person name="Quandt C.A."/>
            <person name="Ciobanu D."/>
            <person name="Clum A."/>
            <person name="Salamov A."/>
            <person name="Andreopoulos B."/>
            <person name="Cheng J.F."/>
            <person name="Woyke T."/>
            <person name="Pelin A."/>
            <person name="Henrissat B."/>
            <person name="Reynolds N.K."/>
            <person name="Benny G.L."/>
            <person name="Smith M.E."/>
            <person name="James T.Y."/>
            <person name="Grigoriev I.V."/>
        </authorList>
    </citation>
    <scope>NUCLEOTIDE SEQUENCE [LARGE SCALE GENOMIC DNA]</scope>
    <source>
        <strain evidence="5">RSA 1356</strain>
    </source>
</reference>
<dbReference type="InterPro" id="IPR002164">
    <property type="entry name" value="NAP_family"/>
</dbReference>
<feature type="region of interest" description="Disordered" evidence="3">
    <location>
        <begin position="381"/>
        <end position="408"/>
    </location>
</feature>
<dbReference type="OrthoDB" id="27325at2759"/>
<evidence type="ECO:0000256" key="2">
    <source>
        <dbReference type="RuleBase" id="RU003876"/>
    </source>
</evidence>
<comment type="similarity">
    <text evidence="1 2">Belongs to the nucleosome assembly protein (NAP) family.</text>
</comment>
<dbReference type="Gene3D" id="1.20.5.1500">
    <property type="match status" value="1"/>
</dbReference>
<evidence type="ECO:0000313" key="4">
    <source>
        <dbReference type="EMBL" id="RKP10629.1"/>
    </source>
</evidence>
<evidence type="ECO:0000256" key="3">
    <source>
        <dbReference type="SAM" id="MobiDB-lite"/>
    </source>
</evidence>
<dbReference type="SUPFAM" id="SSF143113">
    <property type="entry name" value="NAP-like"/>
    <property type="match status" value="1"/>
</dbReference>
<feature type="region of interest" description="Disordered" evidence="3">
    <location>
        <begin position="1"/>
        <end position="29"/>
    </location>
</feature>
<dbReference type="Proteomes" id="UP000271241">
    <property type="component" value="Unassembled WGS sequence"/>
</dbReference>
<evidence type="ECO:0008006" key="6">
    <source>
        <dbReference type="Google" id="ProtNLM"/>
    </source>
</evidence>
<sequence length="408" mass="45769">GMDIKGKARASASDVDFVGPTPNNTPVQPAPIATRVVSERPSVSGIAEEGEDDEGVEMGAASAGAGLTGLSGDLFAGNQRLVNMLQGKLGTLLGRSSGYVEGLPAPIRRRINGLKYLQTKHTELECEFHKEILELEKKYLALYRPLYEKRADIVHGKLEPTDEEVAAGKSDAEDEEADEAEEEEEDDNTPVEAGIPEFWLTALKNHAGLCELITESDEEPLQSLRDIKLQYTDDKPGFTIVFEFGENEFFTNRTLTKTYYYQQSSSFGDLVYESSRGCDIDWKEGKDLTVTIETKKQRHKTTNKTRVIKRAVPNETFFSFFSTIQTPEDDTELEDEEQEDLDARLEADYELGEEFKERIIPHAVDWFTGKALQYENMDMDDEEGLYYGGTTDDDDDDDSDDDDFPEHG</sequence>
<protein>
    <recommendedName>
        <fullName evidence="6">Nucleosome assembly protein</fullName>
    </recommendedName>
</protein>
<feature type="compositionally biased region" description="Acidic residues" evidence="3">
    <location>
        <begin position="172"/>
        <end position="189"/>
    </location>
</feature>
<dbReference type="Gene3D" id="3.30.1120.90">
    <property type="entry name" value="Nucleosome assembly protein"/>
    <property type="match status" value="1"/>
</dbReference>
<dbReference type="FunFam" id="1.20.5.1500:FF:000001">
    <property type="entry name" value="Nucleosome assembly protein 1-like 1"/>
    <property type="match status" value="1"/>
</dbReference>
<evidence type="ECO:0000313" key="5">
    <source>
        <dbReference type="Proteomes" id="UP000271241"/>
    </source>
</evidence>
<dbReference type="InterPro" id="IPR037231">
    <property type="entry name" value="NAP-like_sf"/>
</dbReference>
<dbReference type="GO" id="GO:0006334">
    <property type="term" value="P:nucleosome assembly"/>
    <property type="evidence" value="ECO:0007669"/>
    <property type="project" value="InterPro"/>
</dbReference>
<dbReference type="FunFam" id="3.30.1120.90:FF:000003">
    <property type="entry name" value="Nucleosome assembly protein"/>
    <property type="match status" value="1"/>
</dbReference>
<evidence type="ECO:0000256" key="1">
    <source>
        <dbReference type="ARBA" id="ARBA00009947"/>
    </source>
</evidence>
<feature type="non-terminal residue" evidence="4">
    <location>
        <position position="1"/>
    </location>
</feature>
<feature type="compositionally biased region" description="Acidic residues" evidence="3">
    <location>
        <begin position="391"/>
        <end position="408"/>
    </location>
</feature>
<dbReference type="Pfam" id="PF00956">
    <property type="entry name" value="NAP"/>
    <property type="match status" value="1"/>
</dbReference>
<feature type="region of interest" description="Disordered" evidence="3">
    <location>
        <begin position="158"/>
        <end position="191"/>
    </location>
</feature>
<dbReference type="STRING" id="78915.A0A4V1IXD0"/>
<dbReference type="EMBL" id="KZ992444">
    <property type="protein sequence ID" value="RKP10629.1"/>
    <property type="molecule type" value="Genomic_DNA"/>
</dbReference>